<organism evidence="1 2">
    <name type="scientific">Moorena producens PAL-8-15-08-1</name>
    <dbReference type="NCBI Taxonomy" id="1458985"/>
    <lineage>
        <taxon>Bacteria</taxon>
        <taxon>Bacillati</taxon>
        <taxon>Cyanobacteriota</taxon>
        <taxon>Cyanophyceae</taxon>
        <taxon>Coleofasciculales</taxon>
        <taxon>Coleofasciculaceae</taxon>
        <taxon>Moorena</taxon>
    </lineage>
</organism>
<dbReference type="EMBL" id="CP017599">
    <property type="protein sequence ID" value="AOX03479.1"/>
    <property type="molecule type" value="Genomic_DNA"/>
</dbReference>
<dbReference type="STRING" id="1458985.BJP34_32210"/>
<proteinExistence type="predicted"/>
<evidence type="ECO:0000313" key="2">
    <source>
        <dbReference type="Proteomes" id="UP000177870"/>
    </source>
</evidence>
<evidence type="ECO:0000313" key="1">
    <source>
        <dbReference type="EMBL" id="AOX03479.1"/>
    </source>
</evidence>
<dbReference type="AlphaFoldDB" id="A0A1D8U0N4"/>
<dbReference type="KEGG" id="mpro:BJP34_32210"/>
<dbReference type="PANTHER" id="PTHR39550:SF1">
    <property type="entry name" value="SLL0658 PROTEIN"/>
    <property type="match status" value="1"/>
</dbReference>
<dbReference type="OrthoDB" id="9796404at2"/>
<dbReference type="Pfam" id="PF11848">
    <property type="entry name" value="DUF3368"/>
    <property type="match status" value="1"/>
</dbReference>
<dbReference type="RefSeq" id="WP_070395853.1">
    <property type="nucleotide sequence ID" value="NZ_CP017599.1"/>
</dbReference>
<dbReference type="PANTHER" id="PTHR39550">
    <property type="entry name" value="SLL0658 PROTEIN"/>
    <property type="match status" value="1"/>
</dbReference>
<gene>
    <name evidence="1" type="ORF">BJP34_32210</name>
</gene>
<reference evidence="2" key="1">
    <citation type="submission" date="2016-10" db="EMBL/GenBank/DDBJ databases">
        <title>Comparative genomics uncovers the prolific and rare metabolic potential of the cyanobacterial genus Moorea.</title>
        <authorList>
            <person name="Leao T."/>
            <person name="Castelao G."/>
            <person name="Korobeynikov A."/>
            <person name="Monroe E.A."/>
            <person name="Podell S."/>
            <person name="Glukhov E."/>
            <person name="Allen E."/>
            <person name="Gerwick W.H."/>
            <person name="Gerwick L."/>
        </authorList>
    </citation>
    <scope>NUCLEOTIDE SEQUENCE [LARGE SCALE GENOMIC DNA]</scope>
    <source>
        <strain evidence="2">PAL-8-15-08-1</strain>
    </source>
</reference>
<name>A0A1D8U0N4_9CYAN</name>
<protein>
    <submittedName>
        <fullName evidence="1">Nucleic acid-binding protein</fullName>
    </submittedName>
</protein>
<sequence length="164" mass="18167">MIVVSNTSPITNLSAIQKIDLLRQLYGVLIIPQAVYNEMVDLAYEVPGSKEVQTLSWIQTRQATNRSLVAELRLEIDAGESEAIALAIELNANRLLIDDYQARVIASRFGLKFTGILGVLLAAKKQGLITAVKPIVDDLINQAGFRVSDRLYREIVQMADEVLE</sequence>
<dbReference type="InterPro" id="IPR021799">
    <property type="entry name" value="PIN-like_prokaryotic"/>
</dbReference>
<dbReference type="Proteomes" id="UP000177870">
    <property type="component" value="Chromosome"/>
</dbReference>
<accession>A0A1D8U0N4</accession>